<accession>A0A8H3EFL5</accession>
<sequence length="232" mass="26391">MPRFETKEKRWNYPIPSGMKRESTHSANIHPVNLWKLRALAAFRVCIVLVENLQCLQLECVSNGSNPKIASKPNDVKLSKFLARTRVAASKCRQKKEWTKNLEDRARELRRSNQSLAIIVKFLREDIIFLIGEIWEHNSGDCDQIQSFMGSGTNFSNARSGKNMCKHKQTRIEMMPVSPGSRPDCREVDEVERTSPTTARSIADDESAMEALPRRSINNDKNEESVASEVGE</sequence>
<dbReference type="Pfam" id="PF00170">
    <property type="entry name" value="bZIP_1"/>
    <property type="match status" value="1"/>
</dbReference>
<dbReference type="InterPro" id="IPR046347">
    <property type="entry name" value="bZIP_sf"/>
</dbReference>
<comment type="caution">
    <text evidence="7">The sequence shown here is derived from an EMBL/GenBank/DDBJ whole genome shotgun (WGS) entry which is preliminary data.</text>
</comment>
<dbReference type="GO" id="GO:0005634">
    <property type="term" value="C:nucleus"/>
    <property type="evidence" value="ECO:0007669"/>
    <property type="project" value="UniProtKB-SubCell"/>
</dbReference>
<keyword evidence="8" id="KW-1185">Reference proteome</keyword>
<reference evidence="7" key="1">
    <citation type="submission" date="2021-03" db="EMBL/GenBank/DDBJ databases">
        <authorList>
            <person name="Tagirdzhanova G."/>
        </authorList>
    </citation>
    <scope>NUCLEOTIDE SEQUENCE</scope>
</reference>
<organism evidence="7 8">
    <name type="scientific">Alectoria fallacina</name>
    <dbReference type="NCBI Taxonomy" id="1903189"/>
    <lineage>
        <taxon>Eukaryota</taxon>
        <taxon>Fungi</taxon>
        <taxon>Dikarya</taxon>
        <taxon>Ascomycota</taxon>
        <taxon>Pezizomycotina</taxon>
        <taxon>Lecanoromycetes</taxon>
        <taxon>OSLEUM clade</taxon>
        <taxon>Lecanoromycetidae</taxon>
        <taxon>Lecanorales</taxon>
        <taxon>Lecanorineae</taxon>
        <taxon>Parmeliaceae</taxon>
        <taxon>Alectoria</taxon>
    </lineage>
</organism>
<evidence type="ECO:0000313" key="7">
    <source>
        <dbReference type="EMBL" id="CAF9903733.1"/>
    </source>
</evidence>
<dbReference type="InterPro" id="IPR004827">
    <property type="entry name" value="bZIP"/>
</dbReference>
<evidence type="ECO:0000256" key="4">
    <source>
        <dbReference type="ARBA" id="ARBA00023242"/>
    </source>
</evidence>
<dbReference type="EMBL" id="CAJPDR010000002">
    <property type="protein sequence ID" value="CAF9903733.1"/>
    <property type="molecule type" value="Genomic_DNA"/>
</dbReference>
<dbReference type="OrthoDB" id="295274at2759"/>
<dbReference type="AlphaFoldDB" id="A0A8H3EFL5"/>
<comment type="subcellular location">
    <subcellularLocation>
        <location evidence="1">Nucleus</location>
    </subcellularLocation>
</comment>
<proteinExistence type="predicted"/>
<evidence type="ECO:0000259" key="6">
    <source>
        <dbReference type="SMART" id="SM00338"/>
    </source>
</evidence>
<dbReference type="PANTHER" id="PTHR19304">
    <property type="entry name" value="CYCLIC-AMP RESPONSE ELEMENT BINDING PROTEIN"/>
    <property type="match status" value="1"/>
</dbReference>
<feature type="compositionally biased region" description="Basic and acidic residues" evidence="5">
    <location>
        <begin position="183"/>
        <end position="193"/>
    </location>
</feature>
<dbReference type="SMART" id="SM00338">
    <property type="entry name" value="BRLZ"/>
    <property type="match status" value="1"/>
</dbReference>
<evidence type="ECO:0000256" key="3">
    <source>
        <dbReference type="ARBA" id="ARBA00023163"/>
    </source>
</evidence>
<evidence type="ECO:0000256" key="2">
    <source>
        <dbReference type="ARBA" id="ARBA00023015"/>
    </source>
</evidence>
<protein>
    <recommendedName>
        <fullName evidence="6">BZIP domain-containing protein</fullName>
    </recommendedName>
</protein>
<dbReference type="Proteomes" id="UP000664203">
    <property type="component" value="Unassembled WGS sequence"/>
</dbReference>
<dbReference type="CDD" id="cd14687">
    <property type="entry name" value="bZIP_ATF2"/>
    <property type="match status" value="1"/>
</dbReference>
<evidence type="ECO:0000313" key="8">
    <source>
        <dbReference type="Proteomes" id="UP000664203"/>
    </source>
</evidence>
<feature type="region of interest" description="Disordered" evidence="5">
    <location>
        <begin position="177"/>
        <end position="232"/>
    </location>
</feature>
<keyword evidence="4" id="KW-0539">Nucleus</keyword>
<keyword evidence="2" id="KW-0805">Transcription regulation</keyword>
<dbReference type="InterPro" id="IPR051027">
    <property type="entry name" value="bZIP_transcription_factors"/>
</dbReference>
<keyword evidence="3" id="KW-0804">Transcription</keyword>
<evidence type="ECO:0000256" key="5">
    <source>
        <dbReference type="SAM" id="MobiDB-lite"/>
    </source>
</evidence>
<dbReference type="SUPFAM" id="SSF57959">
    <property type="entry name" value="Leucine zipper domain"/>
    <property type="match status" value="1"/>
</dbReference>
<feature type="domain" description="BZIP" evidence="6">
    <location>
        <begin position="73"/>
        <end position="136"/>
    </location>
</feature>
<evidence type="ECO:0000256" key="1">
    <source>
        <dbReference type="ARBA" id="ARBA00004123"/>
    </source>
</evidence>
<name>A0A8H3EFL5_9LECA</name>
<dbReference type="Gene3D" id="1.20.5.170">
    <property type="match status" value="1"/>
</dbReference>
<dbReference type="GO" id="GO:0003700">
    <property type="term" value="F:DNA-binding transcription factor activity"/>
    <property type="evidence" value="ECO:0007669"/>
    <property type="project" value="InterPro"/>
</dbReference>
<gene>
    <name evidence="7" type="ORF">ALECFALPRED_002950</name>
</gene>